<dbReference type="Proteomes" id="UP000253759">
    <property type="component" value="Unassembled WGS sequence"/>
</dbReference>
<evidence type="ECO:0000313" key="3">
    <source>
        <dbReference type="Proteomes" id="UP000253759"/>
    </source>
</evidence>
<proteinExistence type="predicted"/>
<feature type="signal peptide" evidence="1">
    <location>
        <begin position="1"/>
        <end position="23"/>
    </location>
</feature>
<evidence type="ECO:0000313" key="2">
    <source>
        <dbReference type="EMBL" id="RDE07649.1"/>
    </source>
</evidence>
<keyword evidence="3" id="KW-1185">Reference proteome</keyword>
<dbReference type="OrthoDB" id="7949447at2"/>
<name>A0A369W0T4_9HYPH</name>
<keyword evidence="1" id="KW-0732">Signal</keyword>
<dbReference type="EMBL" id="QQNH01000045">
    <property type="protein sequence ID" value="RDE07649.1"/>
    <property type="molecule type" value="Genomic_DNA"/>
</dbReference>
<dbReference type="RefSeq" id="WP_114647121.1">
    <property type="nucleotide sequence ID" value="NZ_QQNH01000045.1"/>
</dbReference>
<sequence>MKPLIVSAAALFASATLGWGVSAADLAAQLDAVASAVNAEDLEAIGCPDDPAEIIADLDGQWFMLGNAVRNWGTEGVGFGPEDLERSQTRNCSDGADSTFYRVIGDTEFTVREVLPSYDTELTQTLIHIEGRRFSVSVDIDELMRSYGQEDASETVRAEMEEMVALLEEQGIEFWRPSADILIAAGPFGIDVSGRCPAS</sequence>
<dbReference type="AlphaFoldDB" id="A0A369W0T4"/>
<accession>A0A369W0T4</accession>
<feature type="chain" id="PRO_5016648180" evidence="1">
    <location>
        <begin position="24"/>
        <end position="199"/>
    </location>
</feature>
<protein>
    <submittedName>
        <fullName evidence="2">Uncharacterized protein</fullName>
    </submittedName>
</protein>
<reference evidence="3" key="1">
    <citation type="submission" date="2018-07" db="EMBL/GenBank/DDBJ databases">
        <authorList>
            <person name="Liu B.-T."/>
            <person name="Du Z."/>
        </authorList>
    </citation>
    <scope>NUCLEOTIDE SEQUENCE [LARGE SCALE GENOMIC DNA]</scope>
    <source>
        <strain evidence="3">XYN52</strain>
    </source>
</reference>
<comment type="caution">
    <text evidence="2">The sequence shown here is derived from an EMBL/GenBank/DDBJ whole genome shotgun (WGS) entry which is preliminary data.</text>
</comment>
<evidence type="ECO:0000256" key="1">
    <source>
        <dbReference type="SAM" id="SignalP"/>
    </source>
</evidence>
<organism evidence="2 3">
    <name type="scientific">Pelagibacterium lacus</name>
    <dbReference type="NCBI Taxonomy" id="2282655"/>
    <lineage>
        <taxon>Bacteria</taxon>
        <taxon>Pseudomonadati</taxon>
        <taxon>Pseudomonadota</taxon>
        <taxon>Alphaproteobacteria</taxon>
        <taxon>Hyphomicrobiales</taxon>
        <taxon>Devosiaceae</taxon>
        <taxon>Pelagibacterium</taxon>
    </lineage>
</organism>
<gene>
    <name evidence="2" type="ORF">DVH29_15655</name>
</gene>